<proteinExistence type="predicted"/>
<feature type="transmembrane region" description="Helical" evidence="1">
    <location>
        <begin position="60"/>
        <end position="77"/>
    </location>
</feature>
<dbReference type="EMBL" id="BMAY01000004">
    <property type="protein sequence ID" value="GFZ26851.1"/>
    <property type="molecule type" value="Genomic_DNA"/>
</dbReference>
<keyword evidence="1" id="KW-1133">Transmembrane helix</keyword>
<reference evidence="2" key="1">
    <citation type="submission" date="2020-08" db="EMBL/GenBank/DDBJ databases">
        <title>Taxonomic study for Lactobacillus species isolated from hardwood bark.</title>
        <authorList>
            <person name="Tohno M."/>
            <person name="Tanizawa Y."/>
        </authorList>
    </citation>
    <scope>NUCLEOTIDE SEQUENCE</scope>
    <source>
        <strain evidence="2">B40</strain>
    </source>
</reference>
<gene>
    <name evidence="2" type="ORF">LCB40_07310</name>
</gene>
<accession>A0A916VHA9</accession>
<name>A0A916VHA9_9LACO</name>
<evidence type="ECO:0000256" key="1">
    <source>
        <dbReference type="SAM" id="Phobius"/>
    </source>
</evidence>
<organism evidence="2 3">
    <name type="scientific">Lactobacillus corticis</name>
    <dbReference type="NCBI Taxonomy" id="2201249"/>
    <lineage>
        <taxon>Bacteria</taxon>
        <taxon>Bacillati</taxon>
        <taxon>Bacillota</taxon>
        <taxon>Bacilli</taxon>
        <taxon>Lactobacillales</taxon>
        <taxon>Lactobacillaceae</taxon>
        <taxon>Lactobacillus</taxon>
    </lineage>
</organism>
<feature type="transmembrane region" description="Helical" evidence="1">
    <location>
        <begin position="12"/>
        <end position="30"/>
    </location>
</feature>
<protein>
    <submittedName>
        <fullName evidence="2">Uncharacterized protein</fullName>
    </submittedName>
</protein>
<keyword evidence="3" id="KW-1185">Reference proteome</keyword>
<evidence type="ECO:0000313" key="2">
    <source>
        <dbReference type="EMBL" id="GFZ26851.1"/>
    </source>
</evidence>
<dbReference type="AlphaFoldDB" id="A0A916VHA9"/>
<dbReference type="Proteomes" id="UP000677218">
    <property type="component" value="Unassembled WGS sequence"/>
</dbReference>
<comment type="caution">
    <text evidence="2">The sequence shown here is derived from an EMBL/GenBank/DDBJ whole genome shotgun (WGS) entry which is preliminary data.</text>
</comment>
<keyword evidence="1" id="KW-0472">Membrane</keyword>
<sequence>MISTQIFRLLKRWQFWLAEAIGIGVVVIQAKTISNSNANFINSAYVHLTGFDYSGLGSRLYYLIVPLMCGLVAGSTYKEDKQDNMLEIIASKSSFSRYLRSVVISSFLVAGMVAVIPLIIEGIYFFTKYSTNPLPANYELTPISKVGWGYHLFLSNPILFWLLCLGILFVFAGFFGLIALAASAFNLKYGLEALVPFIFCFVLLLLRDITGNEGISVVSILTPTFSNDYPNLLGWIIGYALIFVLGLFFFFRRWGQHDLLN</sequence>
<feature type="transmembrane region" description="Helical" evidence="1">
    <location>
        <begin position="189"/>
        <end position="206"/>
    </location>
</feature>
<dbReference type="RefSeq" id="WP_212780545.1">
    <property type="nucleotide sequence ID" value="NZ_BMAY01000004.1"/>
</dbReference>
<feature type="transmembrane region" description="Helical" evidence="1">
    <location>
        <begin position="232"/>
        <end position="251"/>
    </location>
</feature>
<feature type="transmembrane region" description="Helical" evidence="1">
    <location>
        <begin position="98"/>
        <end position="120"/>
    </location>
</feature>
<keyword evidence="1" id="KW-0812">Transmembrane</keyword>
<feature type="transmembrane region" description="Helical" evidence="1">
    <location>
        <begin position="158"/>
        <end position="182"/>
    </location>
</feature>
<evidence type="ECO:0000313" key="3">
    <source>
        <dbReference type="Proteomes" id="UP000677218"/>
    </source>
</evidence>